<dbReference type="EMBL" id="KQ965738">
    <property type="protein sequence ID" value="KXS19573.1"/>
    <property type="molecule type" value="Genomic_DNA"/>
</dbReference>
<comment type="cofactor">
    <cofactor evidence="1">
        <name>Fe cation</name>
        <dbReference type="ChEBI" id="CHEBI:24875"/>
    </cofactor>
</comment>
<dbReference type="Gene3D" id="2.102.10.10">
    <property type="entry name" value="Rieske [2Fe-2S] iron-sulphur domain"/>
    <property type="match status" value="1"/>
</dbReference>
<comment type="function">
    <text evidence="2">Catalyzes the first step of the osmoprotectant glycine betaine synthesis.</text>
</comment>
<dbReference type="InterPro" id="IPR015879">
    <property type="entry name" value="Ring_hydroxy_dOase_asu_C_dom"/>
</dbReference>
<evidence type="ECO:0000256" key="12">
    <source>
        <dbReference type="ARBA" id="ARBA00049097"/>
    </source>
</evidence>
<dbReference type="STRING" id="1344416.A0A139ASQ0"/>
<dbReference type="GO" id="GO:0019133">
    <property type="term" value="F:choline monooxygenase activity"/>
    <property type="evidence" value="ECO:0007669"/>
    <property type="project" value="UniProtKB-EC"/>
</dbReference>
<evidence type="ECO:0000256" key="11">
    <source>
        <dbReference type="ARBA" id="ARBA00023014"/>
    </source>
</evidence>
<comment type="catalytic activity">
    <reaction evidence="12">
        <text>choline + 2 reduced [2Fe-2S]-[ferredoxin] + O2 + 2 H(+) = betaine aldehyde hydrate + 2 oxidized [2Fe-2S]-[ferredoxin] + H2O</text>
        <dbReference type="Rhea" id="RHEA:17769"/>
        <dbReference type="Rhea" id="RHEA-COMP:10000"/>
        <dbReference type="Rhea" id="RHEA-COMP:10001"/>
        <dbReference type="ChEBI" id="CHEBI:15354"/>
        <dbReference type="ChEBI" id="CHEBI:15377"/>
        <dbReference type="ChEBI" id="CHEBI:15378"/>
        <dbReference type="ChEBI" id="CHEBI:15379"/>
        <dbReference type="ChEBI" id="CHEBI:15870"/>
        <dbReference type="ChEBI" id="CHEBI:33737"/>
        <dbReference type="ChEBI" id="CHEBI:33738"/>
        <dbReference type="EC" id="1.14.15.7"/>
    </reaction>
</comment>
<dbReference type="Gene3D" id="3.90.380.10">
    <property type="entry name" value="Naphthalene 1,2-dioxygenase Alpha Subunit, Chain A, domain 1"/>
    <property type="match status" value="1"/>
</dbReference>
<sequence length="409" mass="46658">MASTAAESKPAPTEVESKKASRTQTLPASWFTNQEVFELERRGLFTKTWLYVCHNAYFKKAGDYKLFTVATFPIFLVMGKDNQIRAFHNVCRHRAYPVVKKESGSTTVLGCRYHGWSYDTLGNLVKAPSFDDVPGFKKEENGLYPIHVHVASGGFIFVNMEAKEKPSVSFSEHFGEMEKELEKIDFTKFEFRETFTMQGKFNWKTLMDGYQECYHCPVAHPGLARDFNINTYVVTPKSHYCIHTCQRKDAADLKKSADAEFTGSADGLWMYVYPNVGINVYSTSWYSIRVNPLSAGETLLEYEVFVAKDAPEQEKADFVKFLKQLEQEDFDLCVLTQANLEKGIYHEGVLHDFRERGVLYYQGEVRRMLEEHAALEKKAGRKILSASWAPAEADDIICGGSCEPSELKW</sequence>
<feature type="region of interest" description="Disordered" evidence="13">
    <location>
        <begin position="1"/>
        <end position="21"/>
    </location>
</feature>
<comment type="similarity">
    <text evidence="4">Belongs to the choline monooxygenase family.</text>
</comment>
<dbReference type="GO" id="GO:0051537">
    <property type="term" value="F:2 iron, 2 sulfur cluster binding"/>
    <property type="evidence" value="ECO:0007669"/>
    <property type="project" value="UniProtKB-KW"/>
</dbReference>
<evidence type="ECO:0000313" key="16">
    <source>
        <dbReference type="Proteomes" id="UP000070544"/>
    </source>
</evidence>
<keyword evidence="9" id="KW-0560">Oxidoreductase</keyword>
<dbReference type="Pfam" id="PF00355">
    <property type="entry name" value="Rieske"/>
    <property type="match status" value="1"/>
</dbReference>
<dbReference type="PANTHER" id="PTHR43756">
    <property type="entry name" value="CHOLINE MONOOXYGENASE, CHLOROPLASTIC"/>
    <property type="match status" value="1"/>
</dbReference>
<evidence type="ECO:0000256" key="1">
    <source>
        <dbReference type="ARBA" id="ARBA00001962"/>
    </source>
</evidence>
<reference evidence="15 16" key="1">
    <citation type="journal article" date="2015" name="Genome Biol. Evol.">
        <title>Phylogenomic analyses indicate that early fungi evolved digesting cell walls of algal ancestors of land plants.</title>
        <authorList>
            <person name="Chang Y."/>
            <person name="Wang S."/>
            <person name="Sekimoto S."/>
            <person name="Aerts A.L."/>
            <person name="Choi C."/>
            <person name="Clum A."/>
            <person name="LaButti K.M."/>
            <person name="Lindquist E.A."/>
            <person name="Yee Ngan C."/>
            <person name="Ohm R.A."/>
            <person name="Salamov A.A."/>
            <person name="Grigoriev I.V."/>
            <person name="Spatafora J.W."/>
            <person name="Berbee M.L."/>
        </authorList>
    </citation>
    <scope>NUCLEOTIDE SEQUENCE [LARGE SCALE GENOMIC DNA]</scope>
    <source>
        <strain evidence="15 16">JEL478</strain>
    </source>
</reference>
<dbReference type="Proteomes" id="UP000070544">
    <property type="component" value="Unassembled WGS sequence"/>
</dbReference>
<dbReference type="PROSITE" id="PS51296">
    <property type="entry name" value="RIESKE"/>
    <property type="match status" value="1"/>
</dbReference>
<evidence type="ECO:0000256" key="7">
    <source>
        <dbReference type="ARBA" id="ARBA00022714"/>
    </source>
</evidence>
<keyword evidence="8" id="KW-0479">Metal-binding</keyword>
<evidence type="ECO:0000256" key="4">
    <source>
        <dbReference type="ARBA" id="ARBA00010848"/>
    </source>
</evidence>
<dbReference type="GO" id="GO:0005506">
    <property type="term" value="F:iron ion binding"/>
    <property type="evidence" value="ECO:0007669"/>
    <property type="project" value="InterPro"/>
</dbReference>
<organism evidence="15 16">
    <name type="scientific">Gonapodya prolifera (strain JEL478)</name>
    <name type="common">Monoblepharis prolifera</name>
    <dbReference type="NCBI Taxonomy" id="1344416"/>
    <lineage>
        <taxon>Eukaryota</taxon>
        <taxon>Fungi</taxon>
        <taxon>Fungi incertae sedis</taxon>
        <taxon>Chytridiomycota</taxon>
        <taxon>Chytridiomycota incertae sedis</taxon>
        <taxon>Monoblepharidomycetes</taxon>
        <taxon>Monoblepharidales</taxon>
        <taxon>Gonapodyaceae</taxon>
        <taxon>Gonapodya</taxon>
    </lineage>
</organism>
<dbReference type="SUPFAM" id="SSF50022">
    <property type="entry name" value="ISP domain"/>
    <property type="match status" value="1"/>
</dbReference>
<dbReference type="CDD" id="cd03469">
    <property type="entry name" value="Rieske_RO_Alpha_N"/>
    <property type="match status" value="1"/>
</dbReference>
<evidence type="ECO:0000256" key="13">
    <source>
        <dbReference type="SAM" id="MobiDB-lite"/>
    </source>
</evidence>
<dbReference type="UniPathway" id="UPA00529">
    <property type="reaction ID" value="UER00430"/>
</dbReference>
<evidence type="ECO:0000259" key="14">
    <source>
        <dbReference type="PROSITE" id="PS51296"/>
    </source>
</evidence>
<evidence type="ECO:0000256" key="2">
    <source>
        <dbReference type="ARBA" id="ARBA00002149"/>
    </source>
</evidence>
<dbReference type="InterPro" id="IPR017941">
    <property type="entry name" value="Rieske_2Fe-2S"/>
</dbReference>
<dbReference type="SUPFAM" id="SSF55961">
    <property type="entry name" value="Bet v1-like"/>
    <property type="match status" value="1"/>
</dbReference>
<keyword evidence="11" id="KW-0411">Iron-sulfur</keyword>
<accession>A0A139ASQ0</accession>
<dbReference type="PRINTS" id="PR00090">
    <property type="entry name" value="RNGDIOXGNASE"/>
</dbReference>
<dbReference type="OMA" id="NIMVEWY"/>
<dbReference type="PANTHER" id="PTHR43756:SF5">
    <property type="entry name" value="CHOLINE MONOOXYGENASE, CHLOROPLASTIC"/>
    <property type="match status" value="1"/>
</dbReference>
<evidence type="ECO:0000256" key="5">
    <source>
        <dbReference type="ARBA" id="ARBA00012763"/>
    </source>
</evidence>
<evidence type="ECO:0000256" key="6">
    <source>
        <dbReference type="ARBA" id="ARBA00014931"/>
    </source>
</evidence>
<dbReference type="InterPro" id="IPR036922">
    <property type="entry name" value="Rieske_2Fe-2S_sf"/>
</dbReference>
<evidence type="ECO:0000256" key="9">
    <source>
        <dbReference type="ARBA" id="ARBA00023002"/>
    </source>
</evidence>
<evidence type="ECO:0000256" key="10">
    <source>
        <dbReference type="ARBA" id="ARBA00023004"/>
    </source>
</evidence>
<proteinExistence type="inferred from homology"/>
<evidence type="ECO:0000256" key="3">
    <source>
        <dbReference type="ARBA" id="ARBA00004866"/>
    </source>
</evidence>
<evidence type="ECO:0000256" key="8">
    <source>
        <dbReference type="ARBA" id="ARBA00022723"/>
    </source>
</evidence>
<keyword evidence="16" id="KW-1185">Reference proteome</keyword>
<dbReference type="OrthoDB" id="426882at2759"/>
<keyword evidence="10" id="KW-0408">Iron</keyword>
<protein>
    <recommendedName>
        <fullName evidence="6">Choline monooxygenase, chloroplastic</fullName>
        <ecNumber evidence="5">1.14.15.7</ecNumber>
    </recommendedName>
</protein>
<gene>
    <name evidence="15" type="ORF">M427DRAFT_52986</name>
</gene>
<comment type="pathway">
    <text evidence="3">Amine and polyamine biosynthesis; betaine biosynthesis via choline pathway; betaine aldehyde from choline (monooxygenase route): step 1/1.</text>
</comment>
<feature type="domain" description="Rieske" evidence="14">
    <location>
        <begin position="50"/>
        <end position="142"/>
    </location>
</feature>
<evidence type="ECO:0000313" key="15">
    <source>
        <dbReference type="EMBL" id="KXS19573.1"/>
    </source>
</evidence>
<keyword evidence="7" id="KW-0001">2Fe-2S</keyword>
<dbReference type="EC" id="1.14.15.7" evidence="5"/>
<dbReference type="GO" id="GO:0019285">
    <property type="term" value="P:glycine betaine biosynthetic process from choline"/>
    <property type="evidence" value="ECO:0007669"/>
    <property type="project" value="UniProtKB-UniPathway"/>
</dbReference>
<name>A0A139ASQ0_GONPJ</name>
<dbReference type="InterPro" id="IPR001663">
    <property type="entry name" value="Rng_hydr_dOase-A"/>
</dbReference>
<dbReference type="Pfam" id="PF00848">
    <property type="entry name" value="Ring_hydroxyl_A"/>
    <property type="match status" value="1"/>
</dbReference>
<dbReference type="AlphaFoldDB" id="A0A139ASQ0"/>
<dbReference type="CDD" id="cd00680">
    <property type="entry name" value="RHO_alpha_C"/>
    <property type="match status" value="1"/>
</dbReference>